<dbReference type="Pfam" id="PF13180">
    <property type="entry name" value="PDZ_2"/>
    <property type="match status" value="1"/>
</dbReference>
<feature type="domain" description="PDZ" evidence="2">
    <location>
        <begin position="100"/>
        <end position="169"/>
    </location>
</feature>
<feature type="chain" id="PRO_5021815234" evidence="1">
    <location>
        <begin position="29"/>
        <end position="252"/>
    </location>
</feature>
<keyword evidence="3" id="KW-0645">Protease</keyword>
<sequence precursor="true">MNLQKSITSKGLLCLLTLFLIVNYESQAQESAPNAAPQSIDPNLSPRQKYAALMSEAHKARLNQHYSKYYKATLGVVATDASGPLAAHLTNGAPDWWTGVGTNLDGNPGYGVVIMHVAPGSPADKAGLMKYDIILSFGKHRLASVRQLNALLAKAEPGQNVTLSVIQVGEKGAVSKVNVTLGWAERINAPAGGNPPRTFTPQFPNAAKFGNDDEYLANPKAPMQYQYAAPYEYAPKLNSSMPMDFEGSLSDK</sequence>
<reference evidence="3 4" key="1">
    <citation type="submission" date="2019-02" db="EMBL/GenBank/DDBJ databases">
        <title>Deep-cultivation of Planctomycetes and their phenomic and genomic characterization uncovers novel biology.</title>
        <authorList>
            <person name="Wiegand S."/>
            <person name="Jogler M."/>
            <person name="Boedeker C."/>
            <person name="Pinto D."/>
            <person name="Vollmers J."/>
            <person name="Rivas-Marin E."/>
            <person name="Kohn T."/>
            <person name="Peeters S.H."/>
            <person name="Heuer A."/>
            <person name="Rast P."/>
            <person name="Oberbeckmann S."/>
            <person name="Bunk B."/>
            <person name="Jeske O."/>
            <person name="Meyerdierks A."/>
            <person name="Storesund J.E."/>
            <person name="Kallscheuer N."/>
            <person name="Luecker S."/>
            <person name="Lage O.M."/>
            <person name="Pohl T."/>
            <person name="Merkel B.J."/>
            <person name="Hornburger P."/>
            <person name="Mueller R.-W."/>
            <person name="Bruemmer F."/>
            <person name="Labrenz M."/>
            <person name="Spormann A.M."/>
            <person name="Op den Camp H."/>
            <person name="Overmann J."/>
            <person name="Amann R."/>
            <person name="Jetten M.S.M."/>
            <person name="Mascher T."/>
            <person name="Medema M.H."/>
            <person name="Devos D.P."/>
            <person name="Kaster A.-K."/>
            <person name="Ovreas L."/>
            <person name="Rohde M."/>
            <person name="Galperin M.Y."/>
            <person name="Jogler C."/>
        </authorList>
    </citation>
    <scope>NUCLEOTIDE SEQUENCE [LARGE SCALE GENOMIC DNA]</scope>
    <source>
        <strain evidence="3 4">HG66A1</strain>
    </source>
</reference>
<keyword evidence="3" id="KW-0378">Hydrolase</keyword>
<dbReference type="Proteomes" id="UP000320421">
    <property type="component" value="Chromosome"/>
</dbReference>
<accession>A0A517PKM6</accession>
<name>A0A517PKM6_9PLAN</name>
<dbReference type="Gene3D" id="2.30.42.10">
    <property type="match status" value="1"/>
</dbReference>
<keyword evidence="1" id="KW-0732">Signal</keyword>
<gene>
    <name evidence="3" type="ORF">HG66A1_16920</name>
</gene>
<dbReference type="GO" id="GO:0008233">
    <property type="term" value="F:peptidase activity"/>
    <property type="evidence" value="ECO:0007669"/>
    <property type="project" value="UniProtKB-KW"/>
</dbReference>
<feature type="signal peptide" evidence="1">
    <location>
        <begin position="1"/>
        <end position="28"/>
    </location>
</feature>
<evidence type="ECO:0000259" key="2">
    <source>
        <dbReference type="PROSITE" id="PS50106"/>
    </source>
</evidence>
<dbReference type="SMART" id="SM00228">
    <property type="entry name" value="PDZ"/>
    <property type="match status" value="1"/>
</dbReference>
<proteinExistence type="predicted"/>
<organism evidence="3 4">
    <name type="scientific">Gimesia chilikensis</name>
    <dbReference type="NCBI Taxonomy" id="2605989"/>
    <lineage>
        <taxon>Bacteria</taxon>
        <taxon>Pseudomonadati</taxon>
        <taxon>Planctomycetota</taxon>
        <taxon>Planctomycetia</taxon>
        <taxon>Planctomycetales</taxon>
        <taxon>Planctomycetaceae</taxon>
        <taxon>Gimesia</taxon>
    </lineage>
</organism>
<evidence type="ECO:0000313" key="3">
    <source>
        <dbReference type="EMBL" id="QDT19923.1"/>
    </source>
</evidence>
<keyword evidence="4" id="KW-1185">Reference proteome</keyword>
<evidence type="ECO:0000256" key="1">
    <source>
        <dbReference type="SAM" id="SignalP"/>
    </source>
</evidence>
<dbReference type="EMBL" id="CP036266">
    <property type="protein sequence ID" value="QDT19923.1"/>
    <property type="molecule type" value="Genomic_DNA"/>
</dbReference>
<dbReference type="InterPro" id="IPR036034">
    <property type="entry name" value="PDZ_sf"/>
</dbReference>
<dbReference type="SUPFAM" id="SSF50156">
    <property type="entry name" value="PDZ domain-like"/>
    <property type="match status" value="1"/>
</dbReference>
<protein>
    <submittedName>
        <fullName evidence="3">Serine endoprotease</fullName>
    </submittedName>
</protein>
<evidence type="ECO:0000313" key="4">
    <source>
        <dbReference type="Proteomes" id="UP000320421"/>
    </source>
</evidence>
<dbReference type="InterPro" id="IPR001478">
    <property type="entry name" value="PDZ"/>
</dbReference>
<dbReference type="OrthoDB" id="251316at2"/>
<dbReference type="GO" id="GO:0006508">
    <property type="term" value="P:proteolysis"/>
    <property type="evidence" value="ECO:0007669"/>
    <property type="project" value="UniProtKB-KW"/>
</dbReference>
<dbReference type="AlphaFoldDB" id="A0A517PKM6"/>
<dbReference type="PROSITE" id="PS50106">
    <property type="entry name" value="PDZ"/>
    <property type="match status" value="1"/>
</dbReference>